<sequence>MQQKSFYSLIIFTILTLIHVVTARDLRNVTEPKIPQICISLKATGKDDSTFIQKALDSCTKGKAVALSSGIFNSGPLTIPSGVSLLVEEGVSLRALPTASLYDMGTNACGTIDEYGLGCKPFITIRNAVGSGIYGKGTIDGRGSSKMTGTNRTWWQKARDALSVHKLQNNPRLIQINNSVDITLYQITLKNPPFYCVATSETYGFTAWAVTIYSPGGSPNTDGIDPVGSQNVTIAYCNITTGDDNVGIKALTAPGRHVSVLNNHFGRGHGLSIGSETNYGVSDVTVSGLTVNNCANGVRIKTNTFRGGLITNVKYDNVCITNAEYPIHLDEDYYHIHGTATPAIKNITISNVRVLTNGTYRIHGLSKSNPIEVTLINVHIAKGSKFSISNANIKGNWIEDVTGGSCGLHGNV</sequence>
<feature type="signal peptide" evidence="6">
    <location>
        <begin position="1"/>
        <end position="23"/>
    </location>
</feature>
<dbReference type="InterPro" id="IPR011050">
    <property type="entry name" value="Pectin_lyase_fold/virulence"/>
</dbReference>
<dbReference type="SUPFAM" id="SSF51126">
    <property type="entry name" value="Pectin lyase-like"/>
    <property type="match status" value="1"/>
</dbReference>
<dbReference type="Gene3D" id="2.160.20.10">
    <property type="entry name" value="Single-stranded right-handed beta-helix, Pectin lyase-like"/>
    <property type="match status" value="1"/>
</dbReference>
<dbReference type="SMART" id="SM00710">
    <property type="entry name" value="PbH1"/>
    <property type="match status" value="6"/>
</dbReference>
<feature type="active site" evidence="4">
    <location>
        <position position="269"/>
    </location>
</feature>
<evidence type="ECO:0000256" key="4">
    <source>
        <dbReference type="PROSITE-ProRule" id="PRU10052"/>
    </source>
</evidence>
<evidence type="ECO:0000256" key="2">
    <source>
        <dbReference type="ARBA" id="ARBA00022801"/>
    </source>
</evidence>
<comment type="similarity">
    <text evidence="1 5">Belongs to the glycosyl hydrolase 28 family.</text>
</comment>
<dbReference type="InterPro" id="IPR051801">
    <property type="entry name" value="GH28_Enzymes"/>
</dbReference>
<dbReference type="GO" id="GO:0004650">
    <property type="term" value="F:polygalacturonase activity"/>
    <property type="evidence" value="ECO:0007669"/>
    <property type="project" value="InterPro"/>
</dbReference>
<keyword evidence="6" id="KW-0732">Signal</keyword>
<dbReference type="PANTHER" id="PTHR31339:SF9">
    <property type="entry name" value="PLASMIN AND FIBRONECTIN-BINDING PROTEIN A"/>
    <property type="match status" value="1"/>
</dbReference>
<dbReference type="InterPro" id="IPR012334">
    <property type="entry name" value="Pectin_lyas_fold"/>
</dbReference>
<dbReference type="PROSITE" id="PS00502">
    <property type="entry name" value="POLYGALACTURONASE"/>
    <property type="match status" value="1"/>
</dbReference>
<reference evidence="7" key="1">
    <citation type="journal article" date="2016" name="Sci. Rep.">
        <title>Horizontal Gene Transfer of Pectinases from Bacteria Preceded the Diversification of Stick and Leaf Insects.</title>
        <authorList>
            <person name="Shelomi M."/>
            <person name="Danchin E.G."/>
            <person name="Heckel D."/>
            <person name="Wipfler B."/>
            <person name="Bradler S."/>
            <person name="Zhou X."/>
            <person name="Pauchet Y."/>
        </authorList>
    </citation>
    <scope>NUCLEOTIDE SEQUENCE</scope>
    <source>
        <strain evidence="7">AAS9</strain>
        <tissue evidence="7">Midgut</tissue>
    </source>
</reference>
<name>A0A191XSX0_9NEOP</name>
<dbReference type="PANTHER" id="PTHR31339">
    <property type="entry name" value="PECTIN LYASE-RELATED"/>
    <property type="match status" value="1"/>
</dbReference>
<evidence type="ECO:0000313" key="7">
    <source>
        <dbReference type="EMBL" id="ANJ43575.1"/>
    </source>
</evidence>
<protein>
    <submittedName>
        <fullName evidence="7">Glycoside hydrolase family 28</fullName>
    </submittedName>
</protein>
<proteinExistence type="evidence at transcript level"/>
<keyword evidence="2 5" id="KW-0378">Hydrolase</keyword>
<accession>A0A191XSX0</accession>
<evidence type="ECO:0000256" key="6">
    <source>
        <dbReference type="SAM" id="SignalP"/>
    </source>
</evidence>
<keyword evidence="3 5" id="KW-0326">Glycosidase</keyword>
<dbReference type="Pfam" id="PF00295">
    <property type="entry name" value="Glyco_hydro_28"/>
    <property type="match status" value="1"/>
</dbReference>
<evidence type="ECO:0000256" key="1">
    <source>
        <dbReference type="ARBA" id="ARBA00008834"/>
    </source>
</evidence>
<feature type="chain" id="PRO_5008249584" evidence="6">
    <location>
        <begin position="24"/>
        <end position="412"/>
    </location>
</feature>
<dbReference type="InterPro" id="IPR000743">
    <property type="entry name" value="Glyco_hydro_28"/>
</dbReference>
<dbReference type="InterPro" id="IPR006626">
    <property type="entry name" value="PbH1"/>
</dbReference>
<dbReference type="AlphaFoldDB" id="A0A191XSX0"/>
<dbReference type="EMBL" id="KT921902">
    <property type="protein sequence ID" value="ANJ43575.1"/>
    <property type="molecule type" value="mRNA"/>
</dbReference>
<dbReference type="GO" id="GO:0005975">
    <property type="term" value="P:carbohydrate metabolic process"/>
    <property type="evidence" value="ECO:0007669"/>
    <property type="project" value="InterPro"/>
</dbReference>
<evidence type="ECO:0000256" key="5">
    <source>
        <dbReference type="RuleBase" id="RU361169"/>
    </source>
</evidence>
<evidence type="ECO:0000256" key="3">
    <source>
        <dbReference type="ARBA" id="ARBA00023295"/>
    </source>
</evidence>
<organism evidence="7">
    <name type="scientific">Aretaon asperrimus</name>
    <name type="common">thorny stick insect</name>
    <dbReference type="NCBI Taxonomy" id="173775"/>
    <lineage>
        <taxon>Eukaryota</taxon>
        <taxon>Metazoa</taxon>
        <taxon>Ecdysozoa</taxon>
        <taxon>Arthropoda</taxon>
        <taxon>Hexapoda</taxon>
        <taxon>Insecta</taxon>
        <taxon>Pterygota</taxon>
        <taxon>Neoptera</taxon>
        <taxon>Polyneoptera</taxon>
        <taxon>Phasmatodea</taxon>
        <taxon>Verophasmatodea</taxon>
        <taxon>Areolatae</taxon>
        <taxon>Bacilloidea</taxon>
        <taxon>Heteropterygidae</taxon>
        <taxon>Obriminae</taxon>
        <taxon>Obrimini</taxon>
        <taxon>Aretaon</taxon>
    </lineage>
</organism>